<keyword evidence="4" id="KW-0472">Membrane</keyword>
<dbReference type="SMART" id="SM00304">
    <property type="entry name" value="HAMP"/>
    <property type="match status" value="1"/>
</dbReference>
<dbReference type="Pfam" id="PF08447">
    <property type="entry name" value="PAS_3"/>
    <property type="match status" value="1"/>
</dbReference>
<evidence type="ECO:0000256" key="4">
    <source>
        <dbReference type="SAM" id="Phobius"/>
    </source>
</evidence>
<dbReference type="Proteomes" id="UP000715965">
    <property type="component" value="Unassembled WGS sequence"/>
</dbReference>
<comment type="caution">
    <text evidence="7">The sequence shown here is derived from an EMBL/GenBank/DDBJ whole genome shotgun (WGS) entry which is preliminary data.</text>
</comment>
<evidence type="ECO:0000313" key="8">
    <source>
        <dbReference type="Proteomes" id="UP000715965"/>
    </source>
</evidence>
<dbReference type="PANTHER" id="PTHR43531:SF14">
    <property type="entry name" value="METHYL-ACCEPTING CHEMOTAXIS PROTEIN I-RELATED"/>
    <property type="match status" value="1"/>
</dbReference>
<accession>A0ABR9SA98</accession>
<name>A0ABR9SA98_9BURK</name>
<keyword evidence="4" id="KW-1133">Transmembrane helix</keyword>
<dbReference type="RefSeq" id="WP_193778827.1">
    <property type="nucleotide sequence ID" value="NZ_JADDOJ010000003.1"/>
</dbReference>
<dbReference type="SMART" id="SM00283">
    <property type="entry name" value="MA"/>
    <property type="match status" value="1"/>
</dbReference>
<proteinExistence type="inferred from homology"/>
<evidence type="ECO:0000259" key="5">
    <source>
        <dbReference type="PROSITE" id="PS50111"/>
    </source>
</evidence>
<dbReference type="InterPro" id="IPR051310">
    <property type="entry name" value="MCP_chemotaxis"/>
</dbReference>
<keyword evidence="3" id="KW-0807">Transducer</keyword>
<dbReference type="SUPFAM" id="SSF58104">
    <property type="entry name" value="Methyl-accepting chemotaxis protein (MCP) signaling domain"/>
    <property type="match status" value="1"/>
</dbReference>
<dbReference type="PRINTS" id="PR00260">
    <property type="entry name" value="CHEMTRNSDUCR"/>
</dbReference>
<dbReference type="NCBIfam" id="TIGR00229">
    <property type="entry name" value="sensory_box"/>
    <property type="match status" value="1"/>
</dbReference>
<feature type="transmembrane region" description="Helical" evidence="4">
    <location>
        <begin position="167"/>
        <end position="190"/>
    </location>
</feature>
<dbReference type="InterPro" id="IPR035965">
    <property type="entry name" value="PAS-like_dom_sf"/>
</dbReference>
<evidence type="ECO:0000256" key="1">
    <source>
        <dbReference type="ARBA" id="ARBA00022481"/>
    </source>
</evidence>
<dbReference type="InterPro" id="IPR004090">
    <property type="entry name" value="Chemotax_Me-accpt_rcpt"/>
</dbReference>
<dbReference type="PROSITE" id="PS50885">
    <property type="entry name" value="HAMP"/>
    <property type="match status" value="1"/>
</dbReference>
<dbReference type="InterPro" id="IPR001610">
    <property type="entry name" value="PAC"/>
</dbReference>
<gene>
    <name evidence="7" type="ORF">IM725_01680</name>
</gene>
<dbReference type="EMBL" id="JADDOJ010000003">
    <property type="protein sequence ID" value="MBE7939280.1"/>
    <property type="molecule type" value="Genomic_DNA"/>
</dbReference>
<dbReference type="SUPFAM" id="SSF55785">
    <property type="entry name" value="PYP-like sensor domain (PAS domain)"/>
    <property type="match status" value="1"/>
</dbReference>
<dbReference type="CDD" id="cd11386">
    <property type="entry name" value="MCP_signal"/>
    <property type="match status" value="1"/>
</dbReference>
<evidence type="ECO:0000259" key="6">
    <source>
        <dbReference type="PROSITE" id="PS50885"/>
    </source>
</evidence>
<feature type="transmembrane region" description="Helical" evidence="4">
    <location>
        <begin position="196"/>
        <end position="216"/>
    </location>
</feature>
<protein>
    <submittedName>
        <fullName evidence="7">PAS domain-containing protein</fullName>
    </submittedName>
</protein>
<dbReference type="InterPro" id="IPR013655">
    <property type="entry name" value="PAS_fold_3"/>
</dbReference>
<comment type="similarity">
    <text evidence="2">Belongs to the methyl-accepting chemotaxis (MCP) protein family.</text>
</comment>
<feature type="domain" description="Methyl-accepting transducer" evidence="5">
    <location>
        <begin position="275"/>
        <end position="504"/>
    </location>
</feature>
<dbReference type="Gene3D" id="3.30.450.20">
    <property type="entry name" value="PAS domain"/>
    <property type="match status" value="1"/>
</dbReference>
<reference evidence="7 8" key="1">
    <citation type="submission" date="2020-10" db="EMBL/GenBank/DDBJ databases">
        <title>Draft genome of Ramlibacter aquaticus LMG 30558.</title>
        <authorList>
            <person name="Props R."/>
        </authorList>
    </citation>
    <scope>NUCLEOTIDE SEQUENCE [LARGE SCALE GENOMIC DNA]</scope>
    <source>
        <strain evidence="7 8">LMG 30558</strain>
    </source>
</reference>
<keyword evidence="1" id="KW-0488">Methylation</keyword>
<sequence length="524" mass="54860">MRTNLPVTGREHRPDPQDILVSATSLDSHIRYCNPAFVRASGFESEELLGQPHNLIRHPDMPPEAFRDLWATLKAGRPWSGLIKNRRKDGDHYWVRANVTPMLEAGRPVGYMSVRSIPSRAEVEAAEALYARMREDQRAARVRLALRGGHVVRAGWRGRLAALSRPGLGACMTLALAALAVASAGVAVLTEGRGPLAMGLGLAAQAGAVAGLAAWLTRRITRPLAACTQMANRMAAGELRKMAVSGRRDGIGELEGALAQLNVNLQAMVGDVRTAATDITEAAAEMGRASADLSVRTEAQAASLEQTAAAIDQIAATVRRNADSATSATQQSVRAGEVAERGSAVVGQVVAGMRGIEGAAGRIASINSVVDGIAFQTNLLALNAAVEAARAGEQGRGFAVVAQEVRGLAQRSADAARQIRDLVEETRRAVGEGVGTAGHAGKTLDEVLQAAREVGSLVEGISHASSEQSTGIGEVNAAVAQLDAATQQNAAMVQRTSASASQLASQAEGLRDAVKLFRVLEETV</sequence>
<organism evidence="7 8">
    <name type="scientific">Ramlibacter aquaticus</name>
    <dbReference type="NCBI Taxonomy" id="2780094"/>
    <lineage>
        <taxon>Bacteria</taxon>
        <taxon>Pseudomonadati</taxon>
        <taxon>Pseudomonadota</taxon>
        <taxon>Betaproteobacteria</taxon>
        <taxon>Burkholderiales</taxon>
        <taxon>Comamonadaceae</taxon>
        <taxon>Ramlibacter</taxon>
    </lineage>
</organism>
<evidence type="ECO:0000313" key="7">
    <source>
        <dbReference type="EMBL" id="MBE7939280.1"/>
    </source>
</evidence>
<dbReference type="SMART" id="SM00086">
    <property type="entry name" value="PAC"/>
    <property type="match status" value="1"/>
</dbReference>
<feature type="domain" description="HAMP" evidence="6">
    <location>
        <begin position="218"/>
        <end position="270"/>
    </location>
</feature>
<keyword evidence="8" id="KW-1185">Reference proteome</keyword>
<dbReference type="Gene3D" id="1.10.287.950">
    <property type="entry name" value="Methyl-accepting chemotaxis protein"/>
    <property type="match status" value="1"/>
</dbReference>
<dbReference type="PANTHER" id="PTHR43531">
    <property type="entry name" value="PROTEIN ICFG"/>
    <property type="match status" value="1"/>
</dbReference>
<evidence type="ECO:0000256" key="3">
    <source>
        <dbReference type="PROSITE-ProRule" id="PRU00284"/>
    </source>
</evidence>
<evidence type="ECO:0000256" key="2">
    <source>
        <dbReference type="ARBA" id="ARBA00029447"/>
    </source>
</evidence>
<dbReference type="PROSITE" id="PS50111">
    <property type="entry name" value="CHEMOTAXIS_TRANSDUC_2"/>
    <property type="match status" value="1"/>
</dbReference>
<dbReference type="InterPro" id="IPR004089">
    <property type="entry name" value="MCPsignal_dom"/>
</dbReference>
<dbReference type="Pfam" id="PF00015">
    <property type="entry name" value="MCPsignal"/>
    <property type="match status" value="1"/>
</dbReference>
<dbReference type="InterPro" id="IPR003660">
    <property type="entry name" value="HAMP_dom"/>
</dbReference>
<dbReference type="CDD" id="cd00130">
    <property type="entry name" value="PAS"/>
    <property type="match status" value="1"/>
</dbReference>
<dbReference type="InterPro" id="IPR000014">
    <property type="entry name" value="PAS"/>
</dbReference>
<keyword evidence="4" id="KW-0812">Transmembrane</keyword>